<dbReference type="AlphaFoldDB" id="A0AAE3GJE8"/>
<comment type="similarity">
    <text evidence="1">Belongs to the mycobacterial PPE family.</text>
</comment>
<evidence type="ECO:0000256" key="2">
    <source>
        <dbReference type="SAM" id="MobiDB-lite"/>
    </source>
</evidence>
<feature type="compositionally biased region" description="Basic and acidic residues" evidence="2">
    <location>
        <begin position="426"/>
        <end position="435"/>
    </location>
</feature>
<feature type="region of interest" description="Disordered" evidence="2">
    <location>
        <begin position="257"/>
        <end position="286"/>
    </location>
</feature>
<feature type="compositionally biased region" description="Polar residues" evidence="2">
    <location>
        <begin position="198"/>
        <end position="209"/>
    </location>
</feature>
<organism evidence="4 5">
    <name type="scientific">Goodfellowiella coeruleoviolacea</name>
    <dbReference type="NCBI Taxonomy" id="334858"/>
    <lineage>
        <taxon>Bacteria</taxon>
        <taxon>Bacillati</taxon>
        <taxon>Actinomycetota</taxon>
        <taxon>Actinomycetes</taxon>
        <taxon>Pseudonocardiales</taxon>
        <taxon>Pseudonocardiaceae</taxon>
        <taxon>Goodfellowiella</taxon>
    </lineage>
</organism>
<feature type="region of interest" description="Disordered" evidence="2">
    <location>
        <begin position="305"/>
        <end position="458"/>
    </location>
</feature>
<protein>
    <submittedName>
        <fullName evidence="4">PPE-repeat protein</fullName>
    </submittedName>
</protein>
<feature type="compositionally biased region" description="Low complexity" evidence="2">
    <location>
        <begin position="387"/>
        <end position="401"/>
    </location>
</feature>
<evidence type="ECO:0000313" key="4">
    <source>
        <dbReference type="EMBL" id="MCP2169316.1"/>
    </source>
</evidence>
<dbReference type="InterPro" id="IPR000030">
    <property type="entry name" value="PPE_dom"/>
</dbReference>
<dbReference type="Pfam" id="PF00823">
    <property type="entry name" value="PPE"/>
    <property type="match status" value="1"/>
</dbReference>
<name>A0AAE3GJE8_9PSEU</name>
<accession>A0AAE3GJE8</accession>
<feature type="compositionally biased region" description="Gly residues" evidence="2">
    <location>
        <begin position="402"/>
        <end position="419"/>
    </location>
</feature>
<dbReference type="RefSeq" id="WP_301329226.1">
    <property type="nucleotide sequence ID" value="NZ_JAMTCK010000018.1"/>
</dbReference>
<dbReference type="InterPro" id="IPR038332">
    <property type="entry name" value="PPE_sf"/>
</dbReference>
<dbReference type="Gene3D" id="1.20.1260.20">
    <property type="entry name" value="PPE superfamily"/>
    <property type="match status" value="1"/>
</dbReference>
<feature type="compositionally biased region" description="Gly residues" evidence="2">
    <location>
        <begin position="315"/>
        <end position="367"/>
    </location>
</feature>
<feature type="domain" description="PPE" evidence="3">
    <location>
        <begin position="10"/>
        <end position="178"/>
    </location>
</feature>
<evidence type="ECO:0000256" key="1">
    <source>
        <dbReference type="ARBA" id="ARBA00010652"/>
    </source>
</evidence>
<keyword evidence="5" id="KW-1185">Reference proteome</keyword>
<gene>
    <name evidence="4" type="ORF">LX83_006201</name>
</gene>
<feature type="compositionally biased region" description="Polar residues" evidence="2">
    <location>
        <begin position="270"/>
        <end position="279"/>
    </location>
</feature>
<reference evidence="4" key="1">
    <citation type="submission" date="2022-06" db="EMBL/GenBank/DDBJ databases">
        <title>Genomic Encyclopedia of Archaeal and Bacterial Type Strains, Phase II (KMG-II): from individual species to whole genera.</title>
        <authorList>
            <person name="Goeker M."/>
        </authorList>
    </citation>
    <scope>NUCLEOTIDE SEQUENCE</scope>
    <source>
        <strain evidence="4">DSM 43935</strain>
    </source>
</reference>
<dbReference type="SUPFAM" id="SSF140459">
    <property type="entry name" value="PE/PPE dimer-like"/>
    <property type="match status" value="1"/>
</dbReference>
<sequence>MAAEIRHNRFEAMTLEEKNEWMRTGTGPLALTSTQDGLRGLGDEIAESEDRLRRAISDVGASWEGAAAEAASARFLAAAAWLSDSGDMTGQASRGVEEQATAVGDVRNKVPPVPSLEQSFGDRLQDGMAITANAWTFGVFAVQTDLQEKVAAYRQADAEANRALYEYESATRDRVRSLPSLTEPPKMAVNPAPAVESTHVQSVDPTTYSADRRAGQADIPPTRPVPPGGQVRSEPVPAVPTPEPDHRYAVPAQQGRDLVPGARPVPGTAGRTQQASVVDSTAEAERQRLEQLRREYADTLRQQREAQRQQAWGLPVGGVAPGPGVPAGRGGGGVGGVGSPGLPGVGVRGGVPGGVPDRGGHGRGSPGGVARPGVGAFADERAGGAAGNRPGPASAPAAGRAAGAGPGPGVGAAGRPGGPGEDDLEHSDRYARPTDEYFFDDEAGQKVAPPVIGELPNR</sequence>
<dbReference type="Proteomes" id="UP001206128">
    <property type="component" value="Unassembled WGS sequence"/>
</dbReference>
<comment type="caution">
    <text evidence="4">The sequence shown here is derived from an EMBL/GenBank/DDBJ whole genome shotgun (WGS) entry which is preliminary data.</text>
</comment>
<proteinExistence type="inferred from homology"/>
<dbReference type="EMBL" id="JAMTCK010000018">
    <property type="protein sequence ID" value="MCP2169316.1"/>
    <property type="molecule type" value="Genomic_DNA"/>
</dbReference>
<evidence type="ECO:0000259" key="3">
    <source>
        <dbReference type="Pfam" id="PF00823"/>
    </source>
</evidence>
<evidence type="ECO:0000313" key="5">
    <source>
        <dbReference type="Proteomes" id="UP001206128"/>
    </source>
</evidence>
<feature type="region of interest" description="Disordered" evidence="2">
    <location>
        <begin position="179"/>
        <end position="245"/>
    </location>
</feature>